<reference evidence="10 11" key="1">
    <citation type="submission" date="2018-11" db="EMBL/GenBank/DDBJ databases">
        <title>Sequencing the genomes of 1000 actinobacteria strains.</title>
        <authorList>
            <person name="Klenk H.-P."/>
        </authorList>
    </citation>
    <scope>NUCLEOTIDE SEQUENCE [LARGE SCALE GENOMIC DNA]</scope>
    <source>
        <strain evidence="10 11">DSM 14012</strain>
    </source>
</reference>
<evidence type="ECO:0000313" key="10">
    <source>
        <dbReference type="EMBL" id="ROR80177.1"/>
    </source>
</evidence>
<gene>
    <name evidence="10" type="ORF">EDD42_0214</name>
</gene>
<comment type="similarity">
    <text evidence="7">Belongs to the binding-protein-dependent transport system permease family.</text>
</comment>
<evidence type="ECO:0000256" key="4">
    <source>
        <dbReference type="ARBA" id="ARBA00022692"/>
    </source>
</evidence>
<evidence type="ECO:0000256" key="2">
    <source>
        <dbReference type="ARBA" id="ARBA00022448"/>
    </source>
</evidence>
<evidence type="ECO:0000256" key="1">
    <source>
        <dbReference type="ARBA" id="ARBA00004651"/>
    </source>
</evidence>
<keyword evidence="5 7" id="KW-1133">Transmembrane helix</keyword>
<feature type="region of interest" description="Disordered" evidence="8">
    <location>
        <begin position="1"/>
        <end position="36"/>
    </location>
</feature>
<dbReference type="GO" id="GO:0005886">
    <property type="term" value="C:plasma membrane"/>
    <property type="evidence" value="ECO:0007669"/>
    <property type="project" value="UniProtKB-SubCell"/>
</dbReference>
<evidence type="ECO:0000256" key="8">
    <source>
        <dbReference type="SAM" id="MobiDB-lite"/>
    </source>
</evidence>
<evidence type="ECO:0000256" key="3">
    <source>
        <dbReference type="ARBA" id="ARBA00022475"/>
    </source>
</evidence>
<feature type="transmembrane region" description="Helical" evidence="7">
    <location>
        <begin position="46"/>
        <end position="64"/>
    </location>
</feature>
<dbReference type="Proteomes" id="UP000266915">
    <property type="component" value="Unassembled WGS sequence"/>
</dbReference>
<dbReference type="PROSITE" id="PS50928">
    <property type="entry name" value="ABC_TM1"/>
    <property type="match status" value="1"/>
</dbReference>
<feature type="domain" description="ABC transmembrane type-1" evidence="9">
    <location>
        <begin position="102"/>
        <end position="294"/>
    </location>
</feature>
<feature type="transmembrane region" description="Helical" evidence="7">
    <location>
        <begin position="218"/>
        <end position="239"/>
    </location>
</feature>
<name>A0A3N2BY60_9MICO</name>
<evidence type="ECO:0000313" key="11">
    <source>
        <dbReference type="Proteomes" id="UP000266915"/>
    </source>
</evidence>
<protein>
    <submittedName>
        <fullName evidence="10">Carbohydrate ABC transporter membrane protein 2 (CUT1 family)</fullName>
    </submittedName>
</protein>
<feature type="transmembrane region" description="Helical" evidence="7">
    <location>
        <begin position="106"/>
        <end position="130"/>
    </location>
</feature>
<keyword evidence="11" id="KW-1185">Reference proteome</keyword>
<dbReference type="CDD" id="cd06261">
    <property type="entry name" value="TM_PBP2"/>
    <property type="match status" value="1"/>
</dbReference>
<evidence type="ECO:0000256" key="6">
    <source>
        <dbReference type="ARBA" id="ARBA00023136"/>
    </source>
</evidence>
<dbReference type="Gene3D" id="1.10.3720.10">
    <property type="entry name" value="MetI-like"/>
    <property type="match status" value="1"/>
</dbReference>
<organism evidence="10 11">
    <name type="scientific">Plantibacter flavus</name>
    <dbReference type="NCBI Taxonomy" id="150123"/>
    <lineage>
        <taxon>Bacteria</taxon>
        <taxon>Bacillati</taxon>
        <taxon>Actinomycetota</taxon>
        <taxon>Actinomycetes</taxon>
        <taxon>Micrococcales</taxon>
        <taxon>Microbacteriaceae</taxon>
        <taxon>Plantibacter</taxon>
    </lineage>
</organism>
<dbReference type="AlphaFoldDB" id="A0A3N2BY60"/>
<feature type="compositionally biased region" description="Low complexity" evidence="8">
    <location>
        <begin position="1"/>
        <end position="12"/>
    </location>
</feature>
<feature type="transmembrane region" description="Helical" evidence="7">
    <location>
        <begin position="137"/>
        <end position="158"/>
    </location>
</feature>
<dbReference type="GO" id="GO:0055085">
    <property type="term" value="P:transmembrane transport"/>
    <property type="evidence" value="ECO:0007669"/>
    <property type="project" value="InterPro"/>
</dbReference>
<dbReference type="PANTHER" id="PTHR32243">
    <property type="entry name" value="MALTOSE TRANSPORT SYSTEM PERMEASE-RELATED"/>
    <property type="match status" value="1"/>
</dbReference>
<dbReference type="InterPro" id="IPR035906">
    <property type="entry name" value="MetI-like_sf"/>
</dbReference>
<sequence>MTTHAPAPTAARRQAEGPGTDRSAKPQVPMHRKASGRKIRSNTVKAILVTLLLVFTLFPAYWMLSSAFDAQASSGGQSFFPKELSLTNFQSVLTDGGFGVFLRNSAIVAGATVLISAAVALLASVAVARFRFKFRTAVLLMILVVQMVPLEALVIPLFVQIRDLQLLNTLLGLIIVYIALALPFGIWMLRGFVAAVPVELEEAAFLDGASWWRMFRSIMLPLVAPGLVATSVFSFITAWNEFIFAMTLLGGSTENYTVAIGLKQFFGLNSNDWGSVMAASTIITIPVMIFFILVQRRLSGGLVSGAVKG</sequence>
<dbReference type="EMBL" id="RKHL01000001">
    <property type="protein sequence ID" value="ROR80177.1"/>
    <property type="molecule type" value="Genomic_DNA"/>
</dbReference>
<keyword evidence="6 7" id="KW-0472">Membrane</keyword>
<dbReference type="SUPFAM" id="SSF161098">
    <property type="entry name" value="MetI-like"/>
    <property type="match status" value="1"/>
</dbReference>
<keyword evidence="4 7" id="KW-0812">Transmembrane</keyword>
<feature type="transmembrane region" description="Helical" evidence="7">
    <location>
        <begin position="273"/>
        <end position="294"/>
    </location>
</feature>
<comment type="caution">
    <text evidence="10">The sequence shown here is derived from an EMBL/GenBank/DDBJ whole genome shotgun (WGS) entry which is preliminary data.</text>
</comment>
<evidence type="ECO:0000259" key="9">
    <source>
        <dbReference type="PROSITE" id="PS50928"/>
    </source>
</evidence>
<proteinExistence type="inferred from homology"/>
<evidence type="ECO:0000256" key="7">
    <source>
        <dbReference type="RuleBase" id="RU363032"/>
    </source>
</evidence>
<evidence type="ECO:0000256" key="5">
    <source>
        <dbReference type="ARBA" id="ARBA00022989"/>
    </source>
</evidence>
<feature type="transmembrane region" description="Helical" evidence="7">
    <location>
        <begin position="170"/>
        <end position="189"/>
    </location>
</feature>
<accession>A0A3N2BY60</accession>
<dbReference type="InterPro" id="IPR050901">
    <property type="entry name" value="BP-dep_ABC_trans_perm"/>
</dbReference>
<comment type="subcellular location">
    <subcellularLocation>
        <location evidence="1 7">Cell membrane</location>
        <topology evidence="1 7">Multi-pass membrane protein</topology>
    </subcellularLocation>
</comment>
<dbReference type="Pfam" id="PF00528">
    <property type="entry name" value="BPD_transp_1"/>
    <property type="match status" value="1"/>
</dbReference>
<keyword evidence="2 7" id="KW-0813">Transport</keyword>
<dbReference type="PANTHER" id="PTHR32243:SF18">
    <property type="entry name" value="INNER MEMBRANE ABC TRANSPORTER PERMEASE PROTEIN YCJP"/>
    <property type="match status" value="1"/>
</dbReference>
<dbReference type="InterPro" id="IPR000515">
    <property type="entry name" value="MetI-like"/>
</dbReference>
<keyword evidence="3" id="KW-1003">Cell membrane</keyword>